<dbReference type="Pfam" id="PF00563">
    <property type="entry name" value="EAL"/>
    <property type="match status" value="1"/>
</dbReference>
<dbReference type="NCBIfam" id="TIGR00254">
    <property type="entry name" value="GGDEF"/>
    <property type="match status" value="1"/>
</dbReference>
<feature type="transmembrane region" description="Helical" evidence="1">
    <location>
        <begin position="50"/>
        <end position="76"/>
    </location>
</feature>
<dbReference type="PROSITE" id="PS50887">
    <property type="entry name" value="GGDEF"/>
    <property type="match status" value="1"/>
</dbReference>
<comment type="caution">
    <text evidence="4">The sequence shown here is derived from an EMBL/GenBank/DDBJ whole genome shotgun (WGS) entry which is preliminary data.</text>
</comment>
<keyword evidence="1" id="KW-0472">Membrane</keyword>
<dbReference type="AlphaFoldDB" id="A0A931CWT0"/>
<dbReference type="GO" id="GO:0071111">
    <property type="term" value="F:cyclic-guanylate-specific phosphodiesterase activity"/>
    <property type="evidence" value="ECO:0007669"/>
    <property type="project" value="InterPro"/>
</dbReference>
<dbReference type="PANTHER" id="PTHR33121:SF70">
    <property type="entry name" value="SIGNALING PROTEIN YKOW"/>
    <property type="match status" value="1"/>
</dbReference>
<dbReference type="SUPFAM" id="SSF141868">
    <property type="entry name" value="EAL domain-like"/>
    <property type="match status" value="1"/>
</dbReference>
<dbReference type="Gene3D" id="3.30.70.270">
    <property type="match status" value="1"/>
</dbReference>
<organism evidence="4 5">
    <name type="scientific">Desulfotignum balticum</name>
    <dbReference type="NCBI Taxonomy" id="115781"/>
    <lineage>
        <taxon>Bacteria</taxon>
        <taxon>Pseudomonadati</taxon>
        <taxon>Thermodesulfobacteriota</taxon>
        <taxon>Desulfobacteria</taxon>
        <taxon>Desulfobacterales</taxon>
        <taxon>Desulfobacteraceae</taxon>
        <taxon>Desulfotignum</taxon>
    </lineage>
</organism>
<gene>
    <name evidence="4" type="ORF">H0S81_02860</name>
</gene>
<dbReference type="PROSITE" id="PS50883">
    <property type="entry name" value="EAL"/>
    <property type="match status" value="1"/>
</dbReference>
<reference evidence="4" key="1">
    <citation type="submission" date="2020-07" db="EMBL/GenBank/DDBJ databases">
        <title>Severe corrosion of carbon steel in oil field produced water can be linked to methanogenic archaea containing a special type of NiFe hydrogenase.</title>
        <authorList>
            <person name="Lahme S."/>
            <person name="Mand J."/>
            <person name="Longwell J."/>
            <person name="Smith R."/>
            <person name="Enning D."/>
        </authorList>
    </citation>
    <scope>NUCLEOTIDE SEQUENCE</scope>
    <source>
        <strain evidence="4">MIC098Bin6</strain>
    </source>
</reference>
<dbReference type="PANTHER" id="PTHR33121">
    <property type="entry name" value="CYCLIC DI-GMP PHOSPHODIESTERASE PDEF"/>
    <property type="match status" value="1"/>
</dbReference>
<dbReference type="InterPro" id="IPR029787">
    <property type="entry name" value="Nucleotide_cyclase"/>
</dbReference>
<name>A0A931CWT0_9BACT</name>
<feature type="domain" description="GGDEF" evidence="3">
    <location>
        <begin position="157"/>
        <end position="288"/>
    </location>
</feature>
<keyword evidence="1" id="KW-1133">Transmembrane helix</keyword>
<evidence type="ECO:0000259" key="2">
    <source>
        <dbReference type="PROSITE" id="PS50883"/>
    </source>
</evidence>
<dbReference type="InterPro" id="IPR035919">
    <property type="entry name" value="EAL_sf"/>
</dbReference>
<sequence length="553" mass="62016">MKTIHIFQWIEKRRFALQIVTTLVTLLLLAAIYLFVYMTGGIKFVFSHSMYLPILLSGCVFGIKGGVVAGMIAGGVLGPFMPIDVATGEMQTTTNWLYRTGFFALVGFLSGAASDGARKYIEHLKWISRHDTATGLPNQRALIEKLTEIQNKESSSTLFTLSVICLENATELKAAFGFGVVEEAIRQLARRIETLSGEKYLFRTESTQLCVLIITQNNRESEHLLNEIIEAAREPVCYNKISIHVDTRMGVDIFSQMTKSPEKYLQEAESALTIARQKAQDKVIYHPKIMTVTEENLSILGELKDAILKKHLSLHYQPKIHLPTGQVQGVEALMRWQHPERGNIPPGAFIPRAEQSTLIQMVTEFALEQAIEQIVQWQENHIDIPVAVNISTRNLLHPGFAGFVFQLLDRYGVTGEKLELEVTEGALMMDMERTIIELVKLAGLKIIISIDDFGTGYSSLQYLHQLPVSLIKIDQSFVRRLPDDKGAVAIIKAAVMLAQNMGIKVIAEGVETREVYDYLTGIGCDMAQGYFISRPLPPRDFEKWYAQCKGIFS</sequence>
<feature type="domain" description="EAL" evidence="2">
    <location>
        <begin position="296"/>
        <end position="549"/>
    </location>
</feature>
<dbReference type="InterPro" id="IPR001633">
    <property type="entry name" value="EAL_dom"/>
</dbReference>
<dbReference type="InterPro" id="IPR050706">
    <property type="entry name" value="Cyclic-di-GMP_PDE-like"/>
</dbReference>
<dbReference type="Pfam" id="PF00990">
    <property type="entry name" value="GGDEF"/>
    <property type="match status" value="1"/>
</dbReference>
<dbReference type="SMART" id="SM00267">
    <property type="entry name" value="GGDEF"/>
    <property type="match status" value="1"/>
</dbReference>
<evidence type="ECO:0000256" key="1">
    <source>
        <dbReference type="SAM" id="Phobius"/>
    </source>
</evidence>
<dbReference type="SUPFAM" id="SSF55073">
    <property type="entry name" value="Nucleotide cyclase"/>
    <property type="match status" value="1"/>
</dbReference>
<evidence type="ECO:0000313" key="5">
    <source>
        <dbReference type="Proteomes" id="UP000706172"/>
    </source>
</evidence>
<feature type="transmembrane region" description="Helical" evidence="1">
    <location>
        <begin position="15"/>
        <end position="38"/>
    </location>
</feature>
<dbReference type="EMBL" id="JACCQK010000124">
    <property type="protein sequence ID" value="MBG0778851.1"/>
    <property type="molecule type" value="Genomic_DNA"/>
</dbReference>
<keyword evidence="1" id="KW-0812">Transmembrane</keyword>
<proteinExistence type="predicted"/>
<dbReference type="InterPro" id="IPR043128">
    <property type="entry name" value="Rev_trsase/Diguanyl_cyclase"/>
</dbReference>
<protein>
    <submittedName>
        <fullName evidence="4">EAL domain-containing protein</fullName>
    </submittedName>
</protein>
<dbReference type="Gene3D" id="3.20.20.450">
    <property type="entry name" value="EAL domain"/>
    <property type="match status" value="1"/>
</dbReference>
<dbReference type="CDD" id="cd01948">
    <property type="entry name" value="EAL"/>
    <property type="match status" value="1"/>
</dbReference>
<evidence type="ECO:0000259" key="3">
    <source>
        <dbReference type="PROSITE" id="PS50887"/>
    </source>
</evidence>
<dbReference type="SMART" id="SM00052">
    <property type="entry name" value="EAL"/>
    <property type="match status" value="1"/>
</dbReference>
<dbReference type="Proteomes" id="UP000706172">
    <property type="component" value="Unassembled WGS sequence"/>
</dbReference>
<accession>A0A931CWT0</accession>
<evidence type="ECO:0000313" key="4">
    <source>
        <dbReference type="EMBL" id="MBG0778851.1"/>
    </source>
</evidence>
<dbReference type="InterPro" id="IPR000160">
    <property type="entry name" value="GGDEF_dom"/>
</dbReference>